<organism evidence="1">
    <name type="scientific">Anguilla anguilla</name>
    <name type="common">European freshwater eel</name>
    <name type="synonym">Muraena anguilla</name>
    <dbReference type="NCBI Taxonomy" id="7936"/>
    <lineage>
        <taxon>Eukaryota</taxon>
        <taxon>Metazoa</taxon>
        <taxon>Chordata</taxon>
        <taxon>Craniata</taxon>
        <taxon>Vertebrata</taxon>
        <taxon>Euteleostomi</taxon>
        <taxon>Actinopterygii</taxon>
        <taxon>Neopterygii</taxon>
        <taxon>Teleostei</taxon>
        <taxon>Anguilliformes</taxon>
        <taxon>Anguillidae</taxon>
        <taxon>Anguilla</taxon>
    </lineage>
</organism>
<name>A0A0E9QM25_ANGAN</name>
<evidence type="ECO:0000313" key="1">
    <source>
        <dbReference type="EMBL" id="JAH17552.1"/>
    </source>
</evidence>
<reference evidence="1" key="2">
    <citation type="journal article" date="2015" name="Fish Shellfish Immunol.">
        <title>Early steps in the European eel (Anguilla anguilla)-Vibrio vulnificus interaction in the gills: Role of the RtxA13 toxin.</title>
        <authorList>
            <person name="Callol A."/>
            <person name="Pajuelo D."/>
            <person name="Ebbesson L."/>
            <person name="Teles M."/>
            <person name="MacKenzie S."/>
            <person name="Amaro C."/>
        </authorList>
    </citation>
    <scope>NUCLEOTIDE SEQUENCE</scope>
</reference>
<reference evidence="1" key="1">
    <citation type="submission" date="2014-11" db="EMBL/GenBank/DDBJ databases">
        <authorList>
            <person name="Amaro Gonzalez C."/>
        </authorList>
    </citation>
    <scope>NUCLEOTIDE SEQUENCE</scope>
</reference>
<sequence length="61" mass="7065">MSLDRVHKLKWEWPHSHTAPQPSGGLHRIFSPKNKGQDSKLINGHVSIHHTIFKYDISLKK</sequence>
<accession>A0A0E9QM25</accession>
<dbReference type="EMBL" id="GBXM01091025">
    <property type="protein sequence ID" value="JAH17552.1"/>
    <property type="molecule type" value="Transcribed_RNA"/>
</dbReference>
<dbReference type="AlphaFoldDB" id="A0A0E9QM25"/>
<proteinExistence type="predicted"/>
<protein>
    <submittedName>
        <fullName evidence="1">Uncharacterized protein</fullName>
    </submittedName>
</protein>